<dbReference type="EMBL" id="GBXM01079500">
    <property type="protein sequence ID" value="JAH29077.1"/>
    <property type="molecule type" value="Transcribed_RNA"/>
</dbReference>
<proteinExistence type="predicted"/>
<accession>A0A0E9RJT6</accession>
<organism evidence="1">
    <name type="scientific">Anguilla anguilla</name>
    <name type="common">European freshwater eel</name>
    <name type="synonym">Muraena anguilla</name>
    <dbReference type="NCBI Taxonomy" id="7936"/>
    <lineage>
        <taxon>Eukaryota</taxon>
        <taxon>Metazoa</taxon>
        <taxon>Chordata</taxon>
        <taxon>Craniata</taxon>
        <taxon>Vertebrata</taxon>
        <taxon>Euteleostomi</taxon>
        <taxon>Actinopterygii</taxon>
        <taxon>Neopterygii</taxon>
        <taxon>Teleostei</taxon>
        <taxon>Anguilliformes</taxon>
        <taxon>Anguillidae</taxon>
        <taxon>Anguilla</taxon>
    </lineage>
</organism>
<name>A0A0E9RJT6_ANGAN</name>
<protein>
    <submittedName>
        <fullName evidence="1">Uncharacterized protein</fullName>
    </submittedName>
</protein>
<reference evidence="1" key="2">
    <citation type="journal article" date="2015" name="Fish Shellfish Immunol.">
        <title>Early steps in the European eel (Anguilla anguilla)-Vibrio vulnificus interaction in the gills: Role of the RtxA13 toxin.</title>
        <authorList>
            <person name="Callol A."/>
            <person name="Pajuelo D."/>
            <person name="Ebbesson L."/>
            <person name="Teles M."/>
            <person name="MacKenzie S."/>
            <person name="Amaro C."/>
        </authorList>
    </citation>
    <scope>NUCLEOTIDE SEQUENCE</scope>
</reference>
<evidence type="ECO:0000313" key="1">
    <source>
        <dbReference type="EMBL" id="JAH29077.1"/>
    </source>
</evidence>
<sequence>MLLRQILYTGVLLKIIVLFELATRPASRIQVLGH</sequence>
<dbReference type="AlphaFoldDB" id="A0A0E9RJT6"/>
<reference evidence="1" key="1">
    <citation type="submission" date="2014-11" db="EMBL/GenBank/DDBJ databases">
        <authorList>
            <person name="Amaro Gonzalez C."/>
        </authorList>
    </citation>
    <scope>NUCLEOTIDE SEQUENCE</scope>
</reference>